<evidence type="ECO:0000256" key="1">
    <source>
        <dbReference type="SAM" id="MobiDB-lite"/>
    </source>
</evidence>
<protein>
    <submittedName>
        <fullName evidence="2">Uncharacterized protein</fullName>
    </submittedName>
</protein>
<keyword evidence="3" id="KW-1185">Reference proteome</keyword>
<dbReference type="EMBL" id="BLLF01007131">
    <property type="protein sequence ID" value="GFH32786.1"/>
    <property type="molecule type" value="Genomic_DNA"/>
</dbReference>
<dbReference type="Proteomes" id="UP000485058">
    <property type="component" value="Unassembled WGS sequence"/>
</dbReference>
<sequence>AGGAGGEGATGGAGVGSCAQPWPPGPGGTAANGGVRAGRRVARHDVNSQRRRRAQHGATGYRAGGGAAPCGLAGRDL</sequence>
<name>A0A6A0AJ38_HAELA</name>
<feature type="non-terminal residue" evidence="2">
    <location>
        <position position="77"/>
    </location>
</feature>
<dbReference type="AlphaFoldDB" id="A0A6A0AJ38"/>
<feature type="non-terminal residue" evidence="2">
    <location>
        <position position="1"/>
    </location>
</feature>
<proteinExistence type="predicted"/>
<evidence type="ECO:0000313" key="2">
    <source>
        <dbReference type="EMBL" id="GFH32786.1"/>
    </source>
</evidence>
<feature type="region of interest" description="Disordered" evidence="1">
    <location>
        <begin position="1"/>
        <end position="77"/>
    </location>
</feature>
<organism evidence="2 3">
    <name type="scientific">Haematococcus lacustris</name>
    <name type="common">Green alga</name>
    <name type="synonym">Haematococcus pluvialis</name>
    <dbReference type="NCBI Taxonomy" id="44745"/>
    <lineage>
        <taxon>Eukaryota</taxon>
        <taxon>Viridiplantae</taxon>
        <taxon>Chlorophyta</taxon>
        <taxon>core chlorophytes</taxon>
        <taxon>Chlorophyceae</taxon>
        <taxon>CS clade</taxon>
        <taxon>Chlamydomonadales</taxon>
        <taxon>Haematococcaceae</taxon>
        <taxon>Haematococcus</taxon>
    </lineage>
</organism>
<feature type="compositionally biased region" description="Gly residues" evidence="1">
    <location>
        <begin position="1"/>
        <end position="15"/>
    </location>
</feature>
<gene>
    <name evidence="2" type="ORF">HaLaN_32066</name>
</gene>
<comment type="caution">
    <text evidence="2">The sequence shown here is derived from an EMBL/GenBank/DDBJ whole genome shotgun (WGS) entry which is preliminary data.</text>
</comment>
<reference evidence="2 3" key="1">
    <citation type="submission" date="2020-02" db="EMBL/GenBank/DDBJ databases">
        <title>Draft genome sequence of Haematococcus lacustris strain NIES-144.</title>
        <authorList>
            <person name="Morimoto D."/>
            <person name="Nakagawa S."/>
            <person name="Yoshida T."/>
            <person name="Sawayama S."/>
        </authorList>
    </citation>
    <scope>NUCLEOTIDE SEQUENCE [LARGE SCALE GENOMIC DNA]</scope>
    <source>
        <strain evidence="2 3">NIES-144</strain>
    </source>
</reference>
<evidence type="ECO:0000313" key="3">
    <source>
        <dbReference type="Proteomes" id="UP000485058"/>
    </source>
</evidence>
<accession>A0A6A0AJ38</accession>